<sequence>MKLPDTRPPPSSFSLSGDSRWRVAKSPFFRSAG</sequence>
<evidence type="ECO:0000313" key="1">
    <source>
        <dbReference type="EMBL" id="CAA6674230.1"/>
    </source>
</evidence>
<reference evidence="2" key="1">
    <citation type="journal article" date="2020" name="Sci. Rep.">
        <title>Chromosome-scale genome assembly for the duckweed Spirodela intermedia, integrating cytogenetic maps, PacBio and Oxford Nanopore libraries.</title>
        <authorList>
            <person name="Hoang P.T.N."/>
            <person name="Fiebig A."/>
            <person name="Novak P."/>
            <person name="Macas J."/>
            <person name="Cao H.X."/>
            <person name="Stepanenko A."/>
            <person name="Chen G."/>
            <person name="Borisjuk N."/>
            <person name="Scholz U."/>
            <person name="Schubert I."/>
        </authorList>
    </citation>
    <scope>NUCLEOTIDE SEQUENCE [LARGE SCALE GENOMIC DNA]</scope>
</reference>
<name>A0ABN7E949_SPIIN</name>
<keyword evidence="2" id="KW-1185">Reference proteome</keyword>
<protein>
    <submittedName>
        <fullName evidence="1">Uncharacterized protein</fullName>
    </submittedName>
</protein>
<evidence type="ECO:0000313" key="2">
    <source>
        <dbReference type="Proteomes" id="UP001189122"/>
    </source>
</evidence>
<accession>A0ABN7E949</accession>
<proteinExistence type="predicted"/>
<gene>
    <name evidence="1" type="ORF">SI7747_UN020588</name>
</gene>
<comment type="caution">
    <text evidence="1">The sequence shown here is derived from an EMBL/GenBank/DDBJ whole genome shotgun (WGS) entry which is preliminary data.</text>
</comment>
<organism evidence="1 2">
    <name type="scientific">Spirodela intermedia</name>
    <name type="common">Intermediate duckweed</name>
    <dbReference type="NCBI Taxonomy" id="51605"/>
    <lineage>
        <taxon>Eukaryota</taxon>
        <taxon>Viridiplantae</taxon>
        <taxon>Streptophyta</taxon>
        <taxon>Embryophyta</taxon>
        <taxon>Tracheophyta</taxon>
        <taxon>Spermatophyta</taxon>
        <taxon>Magnoliopsida</taxon>
        <taxon>Liliopsida</taxon>
        <taxon>Araceae</taxon>
        <taxon>Lemnoideae</taxon>
        <taxon>Spirodela</taxon>
    </lineage>
</organism>
<dbReference type="Proteomes" id="UP001189122">
    <property type="component" value="Unassembled WGS sequence"/>
</dbReference>
<dbReference type="EMBL" id="CACRZD030000090">
    <property type="protein sequence ID" value="CAA6674230.1"/>
    <property type="molecule type" value="Genomic_DNA"/>
</dbReference>